<gene>
    <name evidence="6" type="ORF">L484_008602</name>
</gene>
<keyword evidence="7" id="KW-1185">Reference proteome</keyword>
<dbReference type="EMBL" id="KE343698">
    <property type="protein sequence ID" value="EXB38574.1"/>
    <property type="molecule type" value="Genomic_DNA"/>
</dbReference>
<keyword evidence="3" id="KW-0804">Transcription</keyword>
<evidence type="ECO:0000256" key="1">
    <source>
        <dbReference type="ARBA" id="ARBA00023015"/>
    </source>
</evidence>
<proteinExistence type="predicted"/>
<dbReference type="GO" id="GO:0003677">
    <property type="term" value="F:DNA binding"/>
    <property type="evidence" value="ECO:0007669"/>
    <property type="project" value="UniProtKB-KW"/>
</dbReference>
<dbReference type="SUPFAM" id="SSF101941">
    <property type="entry name" value="NAC domain"/>
    <property type="match status" value="1"/>
</dbReference>
<evidence type="ECO:0000313" key="7">
    <source>
        <dbReference type="Proteomes" id="UP000030645"/>
    </source>
</evidence>
<dbReference type="InterPro" id="IPR036093">
    <property type="entry name" value="NAC_dom_sf"/>
</dbReference>
<dbReference type="AlphaFoldDB" id="W9QJK6"/>
<feature type="domain" description="NAC" evidence="5">
    <location>
        <begin position="9"/>
        <end position="156"/>
    </location>
</feature>
<dbReference type="OrthoDB" id="910810at2759"/>
<keyword evidence="2" id="KW-0238">DNA-binding</keyword>
<dbReference type="GO" id="GO:0006355">
    <property type="term" value="P:regulation of DNA-templated transcription"/>
    <property type="evidence" value="ECO:0007669"/>
    <property type="project" value="InterPro"/>
</dbReference>
<evidence type="ECO:0000256" key="4">
    <source>
        <dbReference type="ARBA" id="ARBA00023242"/>
    </source>
</evidence>
<protein>
    <submittedName>
        <fullName evidence="6">NAC domain-containing protein 29</fullName>
    </submittedName>
</protein>
<organism evidence="6 7">
    <name type="scientific">Morus notabilis</name>
    <dbReference type="NCBI Taxonomy" id="981085"/>
    <lineage>
        <taxon>Eukaryota</taxon>
        <taxon>Viridiplantae</taxon>
        <taxon>Streptophyta</taxon>
        <taxon>Embryophyta</taxon>
        <taxon>Tracheophyta</taxon>
        <taxon>Spermatophyta</taxon>
        <taxon>Magnoliopsida</taxon>
        <taxon>eudicotyledons</taxon>
        <taxon>Gunneridae</taxon>
        <taxon>Pentapetalae</taxon>
        <taxon>rosids</taxon>
        <taxon>fabids</taxon>
        <taxon>Rosales</taxon>
        <taxon>Moraceae</taxon>
        <taxon>Moreae</taxon>
        <taxon>Morus</taxon>
    </lineage>
</organism>
<dbReference type="PANTHER" id="PTHR31719:SF179">
    <property type="entry name" value="OS08G0148400 PROTEIN"/>
    <property type="match status" value="1"/>
</dbReference>
<name>W9QJK6_9ROSA</name>
<evidence type="ECO:0000256" key="3">
    <source>
        <dbReference type="ARBA" id="ARBA00023163"/>
    </source>
</evidence>
<dbReference type="PANTHER" id="PTHR31719">
    <property type="entry name" value="NAC TRANSCRIPTION FACTOR 56"/>
    <property type="match status" value="1"/>
</dbReference>
<dbReference type="InterPro" id="IPR003441">
    <property type="entry name" value="NAC-dom"/>
</dbReference>
<evidence type="ECO:0000259" key="5">
    <source>
        <dbReference type="PROSITE" id="PS51005"/>
    </source>
</evidence>
<sequence>MEIRPWNPLSRGIRFFPTEVELVHYYLANKATNKPFQDPTNRFQEVELYNYTPHQLNERYGGLHKEAEMYFFVKKVLKHRKGKRLERRITNNSGYWRSTTSEIDIKLAGNLVGHRKILVYYSRDEGKTNWLMYEYRLPDNNMVQGDDWLLCQVYLNEMEETKYKTQLNLALKSAAMINFLTKTANKQGNPRLSSAPTMKSKQLDSDRIVPSHLGSISTDLLFKKAKSAPL</sequence>
<reference evidence="7" key="1">
    <citation type="submission" date="2013-01" db="EMBL/GenBank/DDBJ databases">
        <title>Draft Genome Sequence of a Mulberry Tree, Morus notabilis C.K. Schneid.</title>
        <authorList>
            <person name="He N."/>
            <person name="Zhao S."/>
        </authorList>
    </citation>
    <scope>NUCLEOTIDE SEQUENCE</scope>
</reference>
<dbReference type="Gene3D" id="2.170.150.80">
    <property type="entry name" value="NAC domain"/>
    <property type="match status" value="1"/>
</dbReference>
<dbReference type="Pfam" id="PF02365">
    <property type="entry name" value="NAM"/>
    <property type="match status" value="1"/>
</dbReference>
<dbReference type="Proteomes" id="UP000030645">
    <property type="component" value="Unassembled WGS sequence"/>
</dbReference>
<accession>W9QJK6</accession>
<evidence type="ECO:0000256" key="2">
    <source>
        <dbReference type="ARBA" id="ARBA00023125"/>
    </source>
</evidence>
<evidence type="ECO:0000313" key="6">
    <source>
        <dbReference type="EMBL" id="EXB38574.1"/>
    </source>
</evidence>
<keyword evidence="1" id="KW-0805">Transcription regulation</keyword>
<dbReference type="PROSITE" id="PS51005">
    <property type="entry name" value="NAC"/>
    <property type="match status" value="1"/>
</dbReference>
<dbReference type="KEGG" id="mnt:21391963"/>
<keyword evidence="4" id="KW-0539">Nucleus</keyword>
<dbReference type="STRING" id="981085.W9QJK6"/>